<dbReference type="GO" id="GO:0006310">
    <property type="term" value="P:DNA recombination"/>
    <property type="evidence" value="ECO:0007669"/>
    <property type="project" value="UniProtKB-UniRule"/>
</dbReference>
<dbReference type="InterPro" id="IPR022572">
    <property type="entry name" value="DNA_rep/recomb_RecO_N"/>
</dbReference>
<dbReference type="eggNOG" id="COG1381">
    <property type="taxonomic scope" value="Bacteria"/>
</dbReference>
<comment type="caution">
    <text evidence="9">The sequence shown here is derived from an EMBL/GenBank/DDBJ whole genome shotgun (WGS) entry which is preliminary data.</text>
</comment>
<evidence type="ECO:0000256" key="3">
    <source>
        <dbReference type="ARBA" id="ARBA00022763"/>
    </source>
</evidence>
<reference evidence="10" key="2">
    <citation type="submission" date="2014-05" db="EMBL/GenBank/DDBJ databases">
        <title>Draft genome sequence of Virgibacillus massiliensis Vm-5.</title>
        <authorList>
            <person name="Khelaifia S."/>
            <person name="Croce O."/>
            <person name="Lagier J.C."/>
            <person name="Raoult D."/>
        </authorList>
    </citation>
    <scope>NUCLEOTIDE SEQUENCE [LARGE SCALE GENOMIC DNA]</scope>
    <source>
        <strain evidence="10">Vm-5</strain>
    </source>
</reference>
<dbReference type="Proteomes" id="UP000028875">
    <property type="component" value="Unassembled WGS sequence"/>
</dbReference>
<sequence length="247" mass="28189">MLEKIEGIVLKTNDYGETHKIVTIYSKKLGKLSAIARGAKKPKSRMAAVTQPFIYAQFFVYVNSGLSTIQQGEVIDSFRKIREDIIKTAYAAYIIELTDKLLDDKKPDLTIFHQLHETMTWIAENEEPSIPMMMYELKLYAKGGFAPLVSRCSNCGNRNSPFVFSITEGGLLCRECRRMDPEAIPLPNAVAKLLHIFATVNLQQVGTISIKNENKRLLRQLLDAYYDYYGGYFIKSRKFLNQLDLLK</sequence>
<reference evidence="9 10" key="1">
    <citation type="submission" date="2014-03" db="EMBL/GenBank/DDBJ databases">
        <authorList>
            <person name="Urmite Genomes U."/>
        </authorList>
    </citation>
    <scope>NUCLEOTIDE SEQUENCE [LARGE SCALE GENOMIC DNA]</scope>
    <source>
        <strain evidence="9 10">Vm-5</strain>
    </source>
</reference>
<evidence type="ECO:0000259" key="8">
    <source>
        <dbReference type="Pfam" id="PF11967"/>
    </source>
</evidence>
<dbReference type="InterPro" id="IPR037278">
    <property type="entry name" value="ARFGAP/RecO"/>
</dbReference>
<keyword evidence="10" id="KW-1185">Reference proteome</keyword>
<dbReference type="GO" id="GO:0043590">
    <property type="term" value="C:bacterial nucleoid"/>
    <property type="evidence" value="ECO:0007669"/>
    <property type="project" value="TreeGrafter"/>
</dbReference>
<dbReference type="EMBL" id="CCDP010000001">
    <property type="protein sequence ID" value="CDQ39626.1"/>
    <property type="molecule type" value="Genomic_DNA"/>
</dbReference>
<dbReference type="STRING" id="1462526.BN990_01931"/>
<feature type="domain" description="DNA replication/recombination mediator RecO N-terminal" evidence="8">
    <location>
        <begin position="1"/>
        <end position="78"/>
    </location>
</feature>
<dbReference type="AlphaFoldDB" id="A0A024QCG4"/>
<keyword evidence="5 7" id="KW-0234">DNA repair</keyword>
<dbReference type="InterPro" id="IPR003717">
    <property type="entry name" value="RecO"/>
</dbReference>
<evidence type="ECO:0000256" key="5">
    <source>
        <dbReference type="ARBA" id="ARBA00023204"/>
    </source>
</evidence>
<dbReference type="OrthoDB" id="9797083at2"/>
<dbReference type="PANTHER" id="PTHR33991">
    <property type="entry name" value="DNA REPAIR PROTEIN RECO"/>
    <property type="match status" value="1"/>
</dbReference>
<dbReference type="Gene3D" id="2.40.50.140">
    <property type="entry name" value="Nucleic acid-binding proteins"/>
    <property type="match status" value="1"/>
</dbReference>
<dbReference type="Gene3D" id="1.20.1440.120">
    <property type="entry name" value="Recombination protein O, C-terminal domain"/>
    <property type="match status" value="1"/>
</dbReference>
<evidence type="ECO:0000256" key="2">
    <source>
        <dbReference type="ARBA" id="ARBA00021310"/>
    </source>
</evidence>
<keyword evidence="3 7" id="KW-0227">DNA damage</keyword>
<evidence type="ECO:0000256" key="7">
    <source>
        <dbReference type="HAMAP-Rule" id="MF_00201"/>
    </source>
</evidence>
<dbReference type="RefSeq" id="WP_021291087.1">
    <property type="nucleotide sequence ID" value="NZ_BNER01000002.1"/>
</dbReference>
<comment type="function">
    <text evidence="7">Involved in DNA repair and RecF pathway recombination.</text>
</comment>
<dbReference type="InterPro" id="IPR042242">
    <property type="entry name" value="RecO_C"/>
</dbReference>
<evidence type="ECO:0000313" key="10">
    <source>
        <dbReference type="Proteomes" id="UP000028875"/>
    </source>
</evidence>
<dbReference type="InterPro" id="IPR012340">
    <property type="entry name" value="NA-bd_OB-fold"/>
</dbReference>
<dbReference type="Pfam" id="PF02565">
    <property type="entry name" value="RecO_C"/>
    <property type="match status" value="1"/>
</dbReference>
<protein>
    <recommendedName>
        <fullName evidence="2 7">DNA repair protein RecO</fullName>
    </recommendedName>
    <alternativeName>
        <fullName evidence="6 7">Recombination protein O</fullName>
    </alternativeName>
</protein>
<dbReference type="Pfam" id="PF11967">
    <property type="entry name" value="RecO_N"/>
    <property type="match status" value="1"/>
</dbReference>
<dbReference type="NCBIfam" id="TIGR00613">
    <property type="entry name" value="reco"/>
    <property type="match status" value="1"/>
</dbReference>
<dbReference type="GO" id="GO:0006302">
    <property type="term" value="P:double-strand break repair"/>
    <property type="evidence" value="ECO:0007669"/>
    <property type="project" value="TreeGrafter"/>
</dbReference>
<comment type="similarity">
    <text evidence="1 7">Belongs to the RecO family.</text>
</comment>
<gene>
    <name evidence="7 9" type="primary">recO</name>
    <name evidence="9" type="ORF">BN990_01931</name>
</gene>
<dbReference type="PANTHER" id="PTHR33991:SF1">
    <property type="entry name" value="DNA REPAIR PROTEIN RECO"/>
    <property type="match status" value="1"/>
</dbReference>
<dbReference type="SUPFAM" id="SSF50249">
    <property type="entry name" value="Nucleic acid-binding proteins"/>
    <property type="match status" value="1"/>
</dbReference>
<keyword evidence="4 7" id="KW-0233">DNA recombination</keyword>
<proteinExistence type="inferred from homology"/>
<dbReference type="HAMAP" id="MF_00201">
    <property type="entry name" value="RecO"/>
    <property type="match status" value="1"/>
</dbReference>
<evidence type="ECO:0000313" key="9">
    <source>
        <dbReference type="EMBL" id="CDQ39626.1"/>
    </source>
</evidence>
<dbReference type="SUPFAM" id="SSF57863">
    <property type="entry name" value="ArfGap/RecO-like zinc finger"/>
    <property type="match status" value="1"/>
</dbReference>
<evidence type="ECO:0000256" key="6">
    <source>
        <dbReference type="ARBA" id="ARBA00033409"/>
    </source>
</evidence>
<organism evidence="9 10">
    <name type="scientific">Virgibacillus massiliensis</name>
    <dbReference type="NCBI Taxonomy" id="1462526"/>
    <lineage>
        <taxon>Bacteria</taxon>
        <taxon>Bacillati</taxon>
        <taxon>Bacillota</taxon>
        <taxon>Bacilli</taxon>
        <taxon>Bacillales</taxon>
        <taxon>Bacillaceae</taxon>
        <taxon>Virgibacillus</taxon>
    </lineage>
</organism>
<name>A0A024QCG4_9BACI</name>
<evidence type="ECO:0000256" key="1">
    <source>
        <dbReference type="ARBA" id="ARBA00007452"/>
    </source>
</evidence>
<evidence type="ECO:0000256" key="4">
    <source>
        <dbReference type="ARBA" id="ARBA00023172"/>
    </source>
</evidence>
<accession>A0A024QCG4</accession>